<reference evidence="8" key="2">
    <citation type="submission" date="2019-04" db="EMBL/GenBank/DDBJ databases">
        <authorList>
            <person name="Kadobianskyi M."/>
            <person name="Schulze L."/>
            <person name="Schuelke M."/>
            <person name="Judkewitz B."/>
        </authorList>
    </citation>
    <scope>NUCLEOTIDE SEQUENCE</scope>
    <source>
        <strain evidence="8">Bolton</strain>
        <tissue evidence="8">Whole-body</tissue>
    </source>
</reference>
<evidence type="ECO:0000256" key="5">
    <source>
        <dbReference type="ARBA" id="ARBA00022833"/>
    </source>
</evidence>
<evidence type="ECO:0000256" key="4">
    <source>
        <dbReference type="ARBA" id="ARBA00022771"/>
    </source>
</evidence>
<evidence type="ECO:0000313" key="9">
    <source>
        <dbReference type="Proteomes" id="UP000316079"/>
    </source>
</evidence>
<feature type="compositionally biased region" description="Polar residues" evidence="7">
    <location>
        <begin position="164"/>
        <end position="194"/>
    </location>
</feature>
<dbReference type="OrthoDB" id="3214149at2759"/>
<evidence type="ECO:0000256" key="2">
    <source>
        <dbReference type="ARBA" id="ARBA00022723"/>
    </source>
</evidence>
<reference evidence="8 9" key="1">
    <citation type="journal article" date="2019" name="Sci. Data">
        <title>Hybrid genome assembly and annotation of Danionella translucida.</title>
        <authorList>
            <person name="Kadobianskyi M."/>
            <person name="Schulze L."/>
            <person name="Schuelke M."/>
            <person name="Judkewitz B."/>
        </authorList>
    </citation>
    <scope>NUCLEOTIDE SEQUENCE [LARGE SCALE GENOMIC DNA]</scope>
    <source>
        <strain evidence="8 9">Bolton</strain>
    </source>
</reference>
<sequence length="778" mass="83906">MYQSSPGGQSSCSSEPSPLGSATHHDGGVELRGLSGGNMGDLNALDDTPLVDSTVSTGMLGLHLRKNASPAHKLTQLKQEKLKSVRDSCSWSNPAPSAPSTRLPPINTSSLLDGSGGLCDPGISISSPRLGDLCPGETTLLSELLERRDSLASTVSSAYTLSRRSSGISPCYSSRRSSQASQPGGRLNNISSADSYDPISTDLSRRSSEASQCGGVPSLLSLTPAQHYRLKAKYAAATGGAPPTPLPYMDSVSLKTRIGLFGDSHEIPIHPPTVPRRCSDTSYASKSMFPHEVTGNFTRRASDPVRRVGTEQNSLHQRYNSMNNVNTHPSLHHLASSRSFNSVSENNLNRMQYPARPPSISENVAMETMENDMDNQNYIAEDAMMLPDDVQPLNTLNVDSAQHQGLASYYPPRQGNQSFGLPQEVHYQRRLALVEGIMNTASRQAVAPGSQQTFSRSPNPTKSQMPVQWNEVSSGTVDSSRTSQSMQQSGRGNLQPVQNLSHFQNANSNPQIGLMSHNFAHTVQQSRTRQGNPEYLQGYHQGSASSDIDVGLLTSHNSRVTTQLPTGKIQATFPNNQANYSQMSQQGCGIQTRNPTLSENHGLLQPRPPTKPKPNCRLLSKPITTAGNLLGYPQSNFSESYEANTKQSGDLPTNGMFYTAKIHMLDSRSVRTMAGEIASVGSPETNQVSSTVDSNESEHPQIDFDIMLDDGDHSSLMSGTLSPALLRSLSQTSSRLTTPRNSVTLPTVPAGISNMAIGDMSSMLTKLAEESKFLNMMS</sequence>
<organism evidence="8 9">
    <name type="scientific">Danionella cerebrum</name>
    <dbReference type="NCBI Taxonomy" id="2873325"/>
    <lineage>
        <taxon>Eukaryota</taxon>
        <taxon>Metazoa</taxon>
        <taxon>Chordata</taxon>
        <taxon>Craniata</taxon>
        <taxon>Vertebrata</taxon>
        <taxon>Euteleostomi</taxon>
        <taxon>Actinopterygii</taxon>
        <taxon>Neopterygii</taxon>
        <taxon>Teleostei</taxon>
        <taxon>Ostariophysi</taxon>
        <taxon>Cypriniformes</taxon>
        <taxon>Danionidae</taxon>
        <taxon>Danioninae</taxon>
        <taxon>Danionella</taxon>
    </lineage>
</organism>
<evidence type="ECO:0000256" key="3">
    <source>
        <dbReference type="ARBA" id="ARBA00022737"/>
    </source>
</evidence>
<dbReference type="Proteomes" id="UP000316079">
    <property type="component" value="Unassembled WGS sequence"/>
</dbReference>
<feature type="compositionally biased region" description="Low complexity" evidence="7">
    <location>
        <begin position="1"/>
        <end position="21"/>
    </location>
</feature>
<name>A0A553QES2_9TELE</name>
<dbReference type="GO" id="GO:0007224">
    <property type="term" value="P:smoothened signaling pathway"/>
    <property type="evidence" value="ECO:0007669"/>
    <property type="project" value="TreeGrafter"/>
</dbReference>
<accession>A0A553QES2</accession>
<keyword evidence="6" id="KW-0539">Nucleus</keyword>
<dbReference type="PANTHER" id="PTHR45718">
    <property type="entry name" value="TRANSCRIPTIONAL ACTIVATOR CUBITUS INTERRUPTUS"/>
    <property type="match status" value="1"/>
</dbReference>
<comment type="subcellular location">
    <subcellularLocation>
        <location evidence="1">Nucleus</location>
    </subcellularLocation>
</comment>
<dbReference type="AlphaFoldDB" id="A0A553QES2"/>
<feature type="compositionally biased region" description="Polar residues" evidence="7">
    <location>
        <begin position="87"/>
        <end position="109"/>
    </location>
</feature>
<dbReference type="InterPro" id="IPR043359">
    <property type="entry name" value="GLI-like"/>
</dbReference>
<protein>
    <submittedName>
        <fullName evidence="8">Uncharacterized protein</fullName>
    </submittedName>
</protein>
<keyword evidence="9" id="KW-1185">Reference proteome</keyword>
<feature type="region of interest" description="Disordered" evidence="7">
    <location>
        <begin position="86"/>
        <end position="109"/>
    </location>
</feature>
<evidence type="ECO:0000256" key="1">
    <source>
        <dbReference type="ARBA" id="ARBA00004123"/>
    </source>
</evidence>
<proteinExistence type="predicted"/>
<keyword evidence="2" id="KW-0479">Metal-binding</keyword>
<keyword evidence="3" id="KW-0677">Repeat</keyword>
<evidence type="ECO:0000256" key="6">
    <source>
        <dbReference type="ARBA" id="ARBA00023242"/>
    </source>
</evidence>
<dbReference type="GO" id="GO:0008270">
    <property type="term" value="F:zinc ion binding"/>
    <property type="evidence" value="ECO:0007669"/>
    <property type="project" value="UniProtKB-KW"/>
</dbReference>
<dbReference type="GO" id="GO:0000981">
    <property type="term" value="F:DNA-binding transcription factor activity, RNA polymerase II-specific"/>
    <property type="evidence" value="ECO:0007669"/>
    <property type="project" value="TreeGrafter"/>
</dbReference>
<evidence type="ECO:0000313" key="8">
    <source>
        <dbReference type="EMBL" id="TRY88431.1"/>
    </source>
</evidence>
<keyword evidence="5" id="KW-0862">Zinc</keyword>
<dbReference type="GO" id="GO:0005634">
    <property type="term" value="C:nucleus"/>
    <property type="evidence" value="ECO:0007669"/>
    <property type="project" value="UniProtKB-SubCell"/>
</dbReference>
<comment type="caution">
    <text evidence="8">The sequence shown here is derived from an EMBL/GenBank/DDBJ whole genome shotgun (WGS) entry which is preliminary data.</text>
</comment>
<dbReference type="EMBL" id="SRMA01026046">
    <property type="protein sequence ID" value="TRY88431.1"/>
    <property type="molecule type" value="Genomic_DNA"/>
</dbReference>
<feature type="region of interest" description="Disordered" evidence="7">
    <location>
        <begin position="1"/>
        <end position="35"/>
    </location>
</feature>
<evidence type="ECO:0000256" key="7">
    <source>
        <dbReference type="SAM" id="MobiDB-lite"/>
    </source>
</evidence>
<keyword evidence="4" id="KW-0863">Zinc-finger</keyword>
<feature type="region of interest" description="Disordered" evidence="7">
    <location>
        <begin position="444"/>
        <end position="493"/>
    </location>
</feature>
<dbReference type="EMBL" id="SRMA01026046">
    <property type="protein sequence ID" value="TRY88433.1"/>
    <property type="molecule type" value="Genomic_DNA"/>
</dbReference>
<dbReference type="PANTHER" id="PTHR45718:SF6">
    <property type="entry name" value="ZINC FINGER PROTEIN GLI2"/>
    <property type="match status" value="1"/>
</dbReference>
<dbReference type="GO" id="GO:0000978">
    <property type="term" value="F:RNA polymerase II cis-regulatory region sequence-specific DNA binding"/>
    <property type="evidence" value="ECO:0007669"/>
    <property type="project" value="TreeGrafter"/>
</dbReference>
<feature type="region of interest" description="Disordered" evidence="7">
    <location>
        <begin position="164"/>
        <end position="213"/>
    </location>
</feature>
<dbReference type="STRING" id="623744.A0A553QES2"/>
<gene>
    <name evidence="8" type="ORF">DNTS_018865</name>
</gene>